<keyword evidence="2" id="KW-0472">Membrane</keyword>
<feature type="transmembrane region" description="Helical" evidence="2">
    <location>
        <begin position="42"/>
        <end position="64"/>
    </location>
</feature>
<evidence type="ECO:0000313" key="4">
    <source>
        <dbReference type="Proteomes" id="UP000217076"/>
    </source>
</evidence>
<feature type="compositionally biased region" description="Low complexity" evidence="1">
    <location>
        <begin position="303"/>
        <end position="316"/>
    </location>
</feature>
<keyword evidence="2" id="KW-1133">Transmembrane helix</keyword>
<feature type="compositionally biased region" description="Low complexity" evidence="1">
    <location>
        <begin position="421"/>
        <end position="430"/>
    </location>
</feature>
<organism evidence="3 4">
    <name type="scientific">Roseospirillum parvum</name>
    <dbReference type="NCBI Taxonomy" id="83401"/>
    <lineage>
        <taxon>Bacteria</taxon>
        <taxon>Pseudomonadati</taxon>
        <taxon>Pseudomonadota</taxon>
        <taxon>Alphaproteobacteria</taxon>
        <taxon>Rhodospirillales</taxon>
        <taxon>Rhodospirillaceae</taxon>
        <taxon>Roseospirillum</taxon>
    </lineage>
</organism>
<reference evidence="4" key="1">
    <citation type="submission" date="2016-10" db="EMBL/GenBank/DDBJ databases">
        <authorList>
            <person name="Varghese N."/>
            <person name="Submissions S."/>
        </authorList>
    </citation>
    <scope>NUCLEOTIDE SEQUENCE [LARGE SCALE GENOMIC DNA]</scope>
    <source>
        <strain evidence="4">930I</strain>
    </source>
</reference>
<sequence>MPALVLTIAASVLSLGWLAGLGLLIGARPGWSALADLPASELAVYAGLAVGPPALLWLVVVAALQMIALGRNSRALRGVLWQSKRLVDLSESQIRALLQVQTQVQRGAVMANAELALKDMIGQVALCAEHLRLIDTEQAEHLWARTSLGDIWAFHNVFLEHRASEPGFPDWLVRRAQSHEPVRVAMATFLRRHDRLVRELEEVEADRLFREMLENGAQGRLRAFLSEVDQRVRAATGQPVAPDAPRQPRHAEPSPAEPLPAERLETVAKPPPDGPGEAEDIRSMARKLSPGGPTAPPVDEPTTQLPQDHLPQDQLPLEPPPDRPTAPTRAAVDDDEGTVDPSIAELIGILEATQAAEDAPEAPQSAESPARRADAPTPRIRLKARKSAGAAGEPEPAAKAPSAPAEQAPSAPAEQAPPAPAEQTPSAPAAPESPTPGPRAVAGKLGRPGKPGHRKSAADTDSQATTEEDQARLRARIARFAPKNPPDRS</sequence>
<feature type="compositionally biased region" description="Low complexity" evidence="1">
    <location>
        <begin position="351"/>
        <end position="368"/>
    </location>
</feature>
<proteinExistence type="predicted"/>
<feature type="compositionally biased region" description="Low complexity" evidence="1">
    <location>
        <begin position="387"/>
        <end position="414"/>
    </location>
</feature>
<keyword evidence="4" id="KW-1185">Reference proteome</keyword>
<protein>
    <submittedName>
        <fullName evidence="3">Uncharacterized protein</fullName>
    </submittedName>
</protein>
<dbReference type="Proteomes" id="UP000217076">
    <property type="component" value="Unassembled WGS sequence"/>
</dbReference>
<keyword evidence="2" id="KW-0812">Transmembrane</keyword>
<accession>A0A1G7UDI0</accession>
<dbReference type="STRING" id="83401.SAMN05421742_101298"/>
<dbReference type="AlphaFoldDB" id="A0A1G7UDI0"/>
<dbReference type="EMBL" id="FNCV01000001">
    <property type="protein sequence ID" value="SDG45646.1"/>
    <property type="molecule type" value="Genomic_DNA"/>
</dbReference>
<evidence type="ECO:0000313" key="3">
    <source>
        <dbReference type="EMBL" id="SDG45646.1"/>
    </source>
</evidence>
<gene>
    <name evidence="3" type="ORF">SAMN05421742_101298</name>
</gene>
<dbReference type="RefSeq" id="WP_092614265.1">
    <property type="nucleotide sequence ID" value="NZ_FNCV01000001.1"/>
</dbReference>
<feature type="region of interest" description="Disordered" evidence="1">
    <location>
        <begin position="233"/>
        <end position="489"/>
    </location>
</feature>
<name>A0A1G7UDI0_9PROT</name>
<evidence type="ECO:0000256" key="2">
    <source>
        <dbReference type="SAM" id="Phobius"/>
    </source>
</evidence>
<dbReference type="OrthoDB" id="7359614at2"/>
<evidence type="ECO:0000256" key="1">
    <source>
        <dbReference type="SAM" id="MobiDB-lite"/>
    </source>
</evidence>